<evidence type="ECO:0000256" key="6">
    <source>
        <dbReference type="ARBA" id="ARBA00022786"/>
    </source>
</evidence>
<dbReference type="Proteomes" id="UP001188597">
    <property type="component" value="Unassembled WGS sequence"/>
</dbReference>
<dbReference type="InterPro" id="IPR016024">
    <property type="entry name" value="ARM-type_fold"/>
</dbReference>
<dbReference type="Pfam" id="PF25598">
    <property type="entry name" value="ARM_PUB"/>
    <property type="match status" value="1"/>
</dbReference>
<dbReference type="EC" id="2.3.2.27" evidence="7"/>
<protein>
    <recommendedName>
        <fullName evidence="7 8">U-box domain-containing protein</fullName>
        <ecNumber evidence="7">2.3.2.27</ecNumber>
    </recommendedName>
    <alternativeName>
        <fullName evidence="7">RING-type E3 ubiquitin transferase PUB</fullName>
    </alternativeName>
</protein>
<feature type="domain" description="U-box" evidence="8">
    <location>
        <begin position="9"/>
        <end position="83"/>
    </location>
</feature>
<dbReference type="InterPro" id="IPR003613">
    <property type="entry name" value="Ubox_domain"/>
</dbReference>
<evidence type="ECO:0000256" key="2">
    <source>
        <dbReference type="ARBA" id="ARBA00003861"/>
    </source>
</evidence>
<keyword evidence="6 7" id="KW-0833">Ubl conjugation pathway</keyword>
<keyword evidence="5" id="KW-0677">Repeat</keyword>
<evidence type="ECO:0000313" key="10">
    <source>
        <dbReference type="Proteomes" id="UP001188597"/>
    </source>
</evidence>
<dbReference type="SUPFAM" id="SSF57850">
    <property type="entry name" value="RING/U-box"/>
    <property type="match status" value="1"/>
</dbReference>
<accession>A0AA88VIK7</accession>
<dbReference type="SUPFAM" id="SSF48371">
    <property type="entry name" value="ARM repeat"/>
    <property type="match status" value="1"/>
</dbReference>
<name>A0AA88VIK7_9ASTE</name>
<proteinExistence type="predicted"/>
<dbReference type="Pfam" id="PF04564">
    <property type="entry name" value="U-box"/>
    <property type="match status" value="1"/>
</dbReference>
<evidence type="ECO:0000256" key="3">
    <source>
        <dbReference type="ARBA" id="ARBA00004906"/>
    </source>
</evidence>
<comment type="caution">
    <text evidence="9">The sequence shown here is derived from an EMBL/GenBank/DDBJ whole genome shotgun (WGS) entry which is preliminary data.</text>
</comment>
<dbReference type="InterPro" id="IPR013083">
    <property type="entry name" value="Znf_RING/FYVE/PHD"/>
</dbReference>
<comment type="catalytic activity">
    <reaction evidence="1 7">
        <text>S-ubiquitinyl-[E2 ubiquitin-conjugating enzyme]-L-cysteine + [acceptor protein]-L-lysine = [E2 ubiquitin-conjugating enzyme]-L-cysteine + N(6)-ubiquitinyl-[acceptor protein]-L-lysine.</text>
        <dbReference type="EC" id="2.3.2.27"/>
    </reaction>
</comment>
<dbReference type="EMBL" id="JAVXUP010001646">
    <property type="protein sequence ID" value="KAK3009445.1"/>
    <property type="molecule type" value="Genomic_DNA"/>
</dbReference>
<evidence type="ECO:0000256" key="7">
    <source>
        <dbReference type="RuleBase" id="RU369093"/>
    </source>
</evidence>
<dbReference type="InterPro" id="IPR058678">
    <property type="entry name" value="ARM_PUB"/>
</dbReference>
<keyword evidence="10" id="KW-1185">Reference proteome</keyword>
<dbReference type="PANTHER" id="PTHR22849">
    <property type="entry name" value="WDSAM1 PROTEIN"/>
    <property type="match status" value="1"/>
</dbReference>
<dbReference type="SMART" id="SM00504">
    <property type="entry name" value="Ubox"/>
    <property type="match status" value="1"/>
</dbReference>
<evidence type="ECO:0000256" key="5">
    <source>
        <dbReference type="ARBA" id="ARBA00022737"/>
    </source>
</evidence>
<dbReference type="InterPro" id="IPR045210">
    <property type="entry name" value="RING-Ubox_PUB"/>
</dbReference>
<organism evidence="9 10">
    <name type="scientific">Escallonia herrerae</name>
    <dbReference type="NCBI Taxonomy" id="1293975"/>
    <lineage>
        <taxon>Eukaryota</taxon>
        <taxon>Viridiplantae</taxon>
        <taxon>Streptophyta</taxon>
        <taxon>Embryophyta</taxon>
        <taxon>Tracheophyta</taxon>
        <taxon>Spermatophyta</taxon>
        <taxon>Magnoliopsida</taxon>
        <taxon>eudicotyledons</taxon>
        <taxon>Gunneridae</taxon>
        <taxon>Pentapetalae</taxon>
        <taxon>asterids</taxon>
        <taxon>campanulids</taxon>
        <taxon>Escalloniales</taxon>
        <taxon>Escalloniaceae</taxon>
        <taxon>Escallonia</taxon>
    </lineage>
</organism>
<gene>
    <name evidence="9" type="ORF">RJ639_013204</name>
</gene>
<comment type="pathway">
    <text evidence="3 7">Protein modification; protein ubiquitination.</text>
</comment>
<dbReference type="GO" id="GO:0016567">
    <property type="term" value="P:protein ubiquitination"/>
    <property type="evidence" value="ECO:0007669"/>
    <property type="project" value="UniProtKB-UniRule"/>
</dbReference>
<dbReference type="CDD" id="cd16664">
    <property type="entry name" value="RING-Ubox_PUB"/>
    <property type="match status" value="1"/>
</dbReference>
<evidence type="ECO:0000259" key="8">
    <source>
        <dbReference type="PROSITE" id="PS51698"/>
    </source>
</evidence>
<dbReference type="InterPro" id="IPR011989">
    <property type="entry name" value="ARM-like"/>
</dbReference>
<dbReference type="AlphaFoldDB" id="A0AA88VIK7"/>
<dbReference type="FunFam" id="3.30.40.10:FF:000502">
    <property type="entry name" value="RING-type E3 ubiquitin transferase"/>
    <property type="match status" value="1"/>
</dbReference>
<evidence type="ECO:0000256" key="4">
    <source>
        <dbReference type="ARBA" id="ARBA00022679"/>
    </source>
</evidence>
<dbReference type="PANTHER" id="PTHR22849:SF158">
    <property type="entry name" value="U-BOX DOMAIN-CONTAINING PROTEIN"/>
    <property type="match status" value="1"/>
</dbReference>
<dbReference type="InterPro" id="IPR045185">
    <property type="entry name" value="PUB22/23/24-like"/>
</dbReference>
<keyword evidence="4 7" id="KW-0808">Transferase</keyword>
<comment type="function">
    <text evidence="2 7">Functions as an E3 ubiquitin ligase.</text>
</comment>
<dbReference type="Gene3D" id="1.25.10.10">
    <property type="entry name" value="Leucine-rich Repeat Variant"/>
    <property type="match status" value="1"/>
</dbReference>
<sequence length="407" mass="44963">MRRDDLCVTVPTFFRCPISLDVMKSPVSLCTGVTYDRSSIQRWLDSGNNTCPATMQVLHTKDFVPNHTLHRLIQIWSDSVLTRPSSESDLPTPDQARHLVDQIQRNPSGDSCFRCIAKLSSFANDSDQTRKLIASTDGFLVLLFGLLGKQTDNVFFAEKIVRLCYVIVEEYADNKEQLAKLVIQKDSLSSMQLLLKQGSLDSKIATARVLELISVDLESKVCVAEYKDMLVELLRLASYESDPSAVEVGLSSLVSISMPKKTRIRLVGLGAVKVFAKVVSGSAMSASVVEKVLKLIEMVSACKEGRAEICEDEVCVEAIVKKVLKVSSVATEHAVSILWSLCCLFRDHKAQEAVARSNGLAKILVLMQSDCSPAVRQMSGDLLKIFRVNSKSCLSSYDTKTTHIMPF</sequence>
<dbReference type="GO" id="GO:0061630">
    <property type="term" value="F:ubiquitin protein ligase activity"/>
    <property type="evidence" value="ECO:0007669"/>
    <property type="project" value="UniProtKB-UniRule"/>
</dbReference>
<evidence type="ECO:0000313" key="9">
    <source>
        <dbReference type="EMBL" id="KAK3009445.1"/>
    </source>
</evidence>
<dbReference type="Gene3D" id="3.30.40.10">
    <property type="entry name" value="Zinc/RING finger domain, C3HC4 (zinc finger)"/>
    <property type="match status" value="1"/>
</dbReference>
<dbReference type="PROSITE" id="PS51698">
    <property type="entry name" value="U_BOX"/>
    <property type="match status" value="1"/>
</dbReference>
<reference evidence="9" key="1">
    <citation type="submission" date="2022-12" db="EMBL/GenBank/DDBJ databases">
        <title>Draft genome assemblies for two species of Escallonia (Escalloniales).</title>
        <authorList>
            <person name="Chanderbali A."/>
            <person name="Dervinis C."/>
            <person name="Anghel I."/>
            <person name="Soltis D."/>
            <person name="Soltis P."/>
            <person name="Zapata F."/>
        </authorList>
    </citation>
    <scope>NUCLEOTIDE SEQUENCE</scope>
    <source>
        <strain evidence="9">UCBG64.0493</strain>
        <tissue evidence="9">Leaf</tissue>
    </source>
</reference>
<evidence type="ECO:0000256" key="1">
    <source>
        <dbReference type="ARBA" id="ARBA00000900"/>
    </source>
</evidence>